<accession>G3D5I9</accession>
<keyword evidence="3 7" id="KW-0547">Nucleotide-binding</keyword>
<feature type="binding site" evidence="7">
    <location>
        <position position="44"/>
    </location>
    <ligand>
        <name>Mg(2+)</name>
        <dbReference type="ChEBI" id="CHEBI:18420"/>
    </ligand>
</feature>
<feature type="binding site" evidence="7">
    <location>
        <begin position="12"/>
        <end position="17"/>
    </location>
    <ligand>
        <name>substrate</name>
    </ligand>
</feature>
<keyword evidence="5 7" id="KW-0460">Magnesium</keyword>
<protein>
    <recommendedName>
        <fullName evidence="7">dITP/XTP pyrophosphatase</fullName>
        <ecNumber evidence="7">3.6.1.66</ecNumber>
    </recommendedName>
    <alternativeName>
        <fullName evidence="7">Non-canonical purine NTP pyrophosphatase</fullName>
    </alternativeName>
    <alternativeName>
        <fullName evidence="7">Non-standard purine NTP pyrophosphatase</fullName>
    </alternativeName>
    <alternativeName>
        <fullName evidence="7">Nucleoside-triphosphate diphosphatase</fullName>
    </alternativeName>
    <alternativeName>
        <fullName evidence="7">Nucleoside-triphosphate pyrophosphatase</fullName>
        <shortName evidence="7">NTPase</shortName>
    </alternativeName>
</protein>
<dbReference type="InterPro" id="IPR029001">
    <property type="entry name" value="ITPase-like_fam"/>
</dbReference>
<dbReference type="InterPro" id="IPR020922">
    <property type="entry name" value="dITP/XTP_pyrophosphatase"/>
</dbReference>
<dbReference type="PANTHER" id="PTHR11067:SF9">
    <property type="entry name" value="INOSINE TRIPHOSPHATE PYROPHOSPHATASE"/>
    <property type="match status" value="1"/>
</dbReference>
<dbReference type="InterPro" id="IPR002637">
    <property type="entry name" value="RdgB/HAM1"/>
</dbReference>
<keyword evidence="2 7" id="KW-0479">Metal-binding</keyword>
<dbReference type="GO" id="GO:0005829">
    <property type="term" value="C:cytosol"/>
    <property type="evidence" value="ECO:0007669"/>
    <property type="project" value="TreeGrafter"/>
</dbReference>
<comment type="catalytic activity">
    <reaction evidence="7">
        <text>dITP + H2O = dIMP + diphosphate + H(+)</text>
        <dbReference type="Rhea" id="RHEA:28342"/>
        <dbReference type="ChEBI" id="CHEBI:15377"/>
        <dbReference type="ChEBI" id="CHEBI:15378"/>
        <dbReference type="ChEBI" id="CHEBI:33019"/>
        <dbReference type="ChEBI" id="CHEBI:61194"/>
        <dbReference type="ChEBI" id="CHEBI:61382"/>
        <dbReference type="EC" id="3.6.1.66"/>
    </reaction>
</comment>
<evidence type="ECO:0000256" key="6">
    <source>
        <dbReference type="ARBA" id="ARBA00023080"/>
    </source>
</evidence>
<feature type="binding site" evidence="7">
    <location>
        <position position="73"/>
    </location>
    <ligand>
        <name>Mg(2+)</name>
        <dbReference type="ChEBI" id="CHEBI:18420"/>
    </ligand>
</feature>
<dbReference type="HAMAP" id="MF_01405">
    <property type="entry name" value="Non_canon_purine_NTPase"/>
    <property type="match status" value="1"/>
</dbReference>
<comment type="function">
    <text evidence="7">Pyrophosphatase that catalyzes the hydrolysis of nucleoside triphosphates to their monophosphate derivatives, with a high preference for the non-canonical purine nucleotides XTP (xanthosine triphosphate), dITP (deoxyinosine triphosphate) and ITP. Seems to function as a house-cleaning enzyme that removes non-canonical purine nucleotides from the nucleotide pool, thus preventing their incorporation into DNA/RNA and avoiding chromosomal lesions.</text>
</comment>
<comment type="cofactor">
    <cofactor evidence="7">
        <name>Mg(2+)</name>
        <dbReference type="ChEBI" id="CHEBI:18420"/>
    </cofactor>
    <text evidence="7">Binds 1 Mg(2+) ion per subunit.</text>
</comment>
<gene>
    <name evidence="8" type="ORF">MMCf2_210</name>
</gene>
<dbReference type="GO" id="GO:0000166">
    <property type="term" value="F:nucleotide binding"/>
    <property type="evidence" value="ECO:0007669"/>
    <property type="project" value="UniProtKB-KW"/>
</dbReference>
<evidence type="ECO:0000256" key="1">
    <source>
        <dbReference type="ARBA" id="ARBA00008023"/>
    </source>
</evidence>
<dbReference type="GO" id="GO:0036222">
    <property type="term" value="F:XTP diphosphatase activity"/>
    <property type="evidence" value="ECO:0007669"/>
    <property type="project" value="UniProtKB-UniRule"/>
</dbReference>
<dbReference type="PANTHER" id="PTHR11067">
    <property type="entry name" value="INOSINE TRIPHOSPHATE PYROPHOSPHATASE/HAM1 PROTEIN"/>
    <property type="match status" value="1"/>
</dbReference>
<evidence type="ECO:0000256" key="2">
    <source>
        <dbReference type="ARBA" id="ARBA00022723"/>
    </source>
</evidence>
<dbReference type="GO" id="GO:0036220">
    <property type="term" value="F:ITP diphosphatase activity"/>
    <property type="evidence" value="ECO:0007669"/>
    <property type="project" value="UniProtKB-UniRule"/>
</dbReference>
<evidence type="ECO:0000313" key="8">
    <source>
        <dbReference type="EMBL" id="ADN05997.1"/>
    </source>
</evidence>
<evidence type="ECO:0000256" key="5">
    <source>
        <dbReference type="ARBA" id="ARBA00022842"/>
    </source>
</evidence>
<comment type="caution">
    <text evidence="7">Lacks conserved residue(s) required for the propagation of feature annotation.</text>
</comment>
<proteinExistence type="inferred from homology"/>
<dbReference type="AlphaFoldDB" id="G3D5I9"/>
<comment type="catalytic activity">
    <reaction evidence="7">
        <text>XTP + H2O = XMP + diphosphate + H(+)</text>
        <dbReference type="Rhea" id="RHEA:28610"/>
        <dbReference type="ChEBI" id="CHEBI:15377"/>
        <dbReference type="ChEBI" id="CHEBI:15378"/>
        <dbReference type="ChEBI" id="CHEBI:33019"/>
        <dbReference type="ChEBI" id="CHEBI:57464"/>
        <dbReference type="ChEBI" id="CHEBI:61314"/>
        <dbReference type="EC" id="3.6.1.66"/>
    </reaction>
</comment>
<organism evidence="8">
    <name type="scientific">uncultured Myxococcales bacterium</name>
    <dbReference type="NCBI Taxonomy" id="253830"/>
    <lineage>
        <taxon>Bacteria</taxon>
        <taxon>Pseudomonadati</taxon>
        <taxon>Myxococcota</taxon>
        <taxon>Myxococcia</taxon>
        <taxon>Myxococcales</taxon>
        <taxon>environmental samples</taxon>
    </lineage>
</organism>
<evidence type="ECO:0000256" key="4">
    <source>
        <dbReference type="ARBA" id="ARBA00022801"/>
    </source>
</evidence>
<comment type="subunit">
    <text evidence="7">Homodimer.</text>
</comment>
<feature type="active site" description="Proton acceptor" evidence="7">
    <location>
        <position position="73"/>
    </location>
</feature>
<dbReference type="GO" id="GO:0009146">
    <property type="term" value="P:purine nucleoside triphosphate catabolic process"/>
    <property type="evidence" value="ECO:0007669"/>
    <property type="project" value="UniProtKB-UniRule"/>
</dbReference>
<keyword evidence="6 7" id="KW-0546">Nucleotide metabolism</keyword>
<dbReference type="EMBL" id="HQ191476">
    <property type="protein sequence ID" value="ADN05997.1"/>
    <property type="molecule type" value="Genomic_DNA"/>
</dbReference>
<dbReference type="Pfam" id="PF01725">
    <property type="entry name" value="Ham1p_like"/>
    <property type="match status" value="1"/>
</dbReference>
<comment type="catalytic activity">
    <reaction evidence="7">
        <text>ITP + H2O = IMP + diphosphate + H(+)</text>
        <dbReference type="Rhea" id="RHEA:29399"/>
        <dbReference type="ChEBI" id="CHEBI:15377"/>
        <dbReference type="ChEBI" id="CHEBI:15378"/>
        <dbReference type="ChEBI" id="CHEBI:33019"/>
        <dbReference type="ChEBI" id="CHEBI:58053"/>
        <dbReference type="ChEBI" id="CHEBI:61402"/>
        <dbReference type="EC" id="3.6.1.66"/>
    </reaction>
</comment>
<dbReference type="GO" id="GO:0017111">
    <property type="term" value="F:ribonucleoside triphosphate phosphatase activity"/>
    <property type="evidence" value="ECO:0007669"/>
    <property type="project" value="InterPro"/>
</dbReference>
<dbReference type="CDD" id="cd00515">
    <property type="entry name" value="HAM1"/>
    <property type="match status" value="1"/>
</dbReference>
<dbReference type="GO" id="GO:0046872">
    <property type="term" value="F:metal ion binding"/>
    <property type="evidence" value="ECO:0007669"/>
    <property type="project" value="UniProtKB-KW"/>
</dbReference>
<reference evidence="8" key="1">
    <citation type="journal article" date="2012" name="ISME J.">
        <title>Biogeography and phylogenetic diversity of a cluster of exclusively marine myxobacteria.</title>
        <authorList>
            <person name="Brinkhoff T."/>
            <person name="Fischer D."/>
            <person name="Vollmers J."/>
            <person name="Voget S."/>
            <person name="Beardsley C."/>
            <person name="Thole S."/>
            <person name="Mussmann M."/>
            <person name="Kunze B."/>
            <person name="Wagner-Dobler I."/>
            <person name="Daniel R."/>
            <person name="Simon M."/>
        </authorList>
    </citation>
    <scope>NUCLEOTIDE SEQUENCE</scope>
</reference>
<dbReference type="Gene3D" id="3.90.950.10">
    <property type="match status" value="1"/>
</dbReference>
<keyword evidence="4 7" id="KW-0378">Hydrolase</keyword>
<feature type="binding site" evidence="7">
    <location>
        <position position="74"/>
    </location>
    <ligand>
        <name>substrate</name>
    </ligand>
</feature>
<dbReference type="EC" id="3.6.1.66" evidence="7"/>
<evidence type="ECO:0000256" key="7">
    <source>
        <dbReference type="HAMAP-Rule" id="MF_01405"/>
    </source>
</evidence>
<name>G3D5I9_9BACT</name>
<dbReference type="SUPFAM" id="SSF52972">
    <property type="entry name" value="ITPase-like"/>
    <property type="match status" value="1"/>
</dbReference>
<dbReference type="GO" id="GO:0035870">
    <property type="term" value="F:dITP diphosphatase activity"/>
    <property type="evidence" value="ECO:0007669"/>
    <property type="project" value="UniProtKB-UniRule"/>
</dbReference>
<evidence type="ECO:0000256" key="3">
    <source>
        <dbReference type="ARBA" id="ARBA00022741"/>
    </source>
</evidence>
<dbReference type="GO" id="GO:0009117">
    <property type="term" value="P:nucleotide metabolic process"/>
    <property type="evidence" value="ECO:0007669"/>
    <property type="project" value="UniProtKB-KW"/>
</dbReference>
<comment type="similarity">
    <text evidence="1 7">Belongs to the HAM1 NTPase family.</text>
</comment>
<sequence length="207" mass="22374">MAGLSKDWVLATHNSGKTRELQDLFMKHPVRLLSAKDLALPEPEETGTTFEANAELKAIAAAQATGRVAIADDSGVAVHALGGEPGIHTARWAGEGRDFDIARRRVDARLRELGEGVSRRATYVCVLCVAWPDGSARTFRGESLGTLVWPIRGDLGHGFEPMFLPDGFAMTYGEMTPDQRRRVNARAAAMRRLEEALFGATALTAGS</sequence>